<proteinExistence type="predicted"/>
<dbReference type="AlphaFoldDB" id="A0A2P2QYB6"/>
<protein>
    <submittedName>
        <fullName evidence="1">Uncharacterized protein</fullName>
    </submittedName>
</protein>
<accession>A0A2P2QYB6</accession>
<evidence type="ECO:0000313" key="1">
    <source>
        <dbReference type="EMBL" id="MBX71945.1"/>
    </source>
</evidence>
<sequence length="61" mass="7137">MAVYKIAYLLSMCWKAVVPFTRKRTLMISSKNHPRKKKLQNKMQTHFHCATNLAIKVLQSC</sequence>
<name>A0A2P2QYB6_RHIMU</name>
<dbReference type="EMBL" id="GGEC01091461">
    <property type="protein sequence ID" value="MBX71945.1"/>
    <property type="molecule type" value="Transcribed_RNA"/>
</dbReference>
<reference evidence="1" key="1">
    <citation type="submission" date="2018-02" db="EMBL/GenBank/DDBJ databases">
        <title>Rhizophora mucronata_Transcriptome.</title>
        <authorList>
            <person name="Meera S.P."/>
            <person name="Sreeshan A."/>
            <person name="Augustine A."/>
        </authorList>
    </citation>
    <scope>NUCLEOTIDE SEQUENCE</scope>
    <source>
        <tissue evidence="1">Leaf</tissue>
    </source>
</reference>
<organism evidence="1">
    <name type="scientific">Rhizophora mucronata</name>
    <name type="common">Asiatic mangrove</name>
    <dbReference type="NCBI Taxonomy" id="61149"/>
    <lineage>
        <taxon>Eukaryota</taxon>
        <taxon>Viridiplantae</taxon>
        <taxon>Streptophyta</taxon>
        <taxon>Embryophyta</taxon>
        <taxon>Tracheophyta</taxon>
        <taxon>Spermatophyta</taxon>
        <taxon>Magnoliopsida</taxon>
        <taxon>eudicotyledons</taxon>
        <taxon>Gunneridae</taxon>
        <taxon>Pentapetalae</taxon>
        <taxon>rosids</taxon>
        <taxon>fabids</taxon>
        <taxon>Malpighiales</taxon>
        <taxon>Rhizophoraceae</taxon>
        <taxon>Rhizophora</taxon>
    </lineage>
</organism>